<dbReference type="VEuPathDB" id="FungiDB:MELLADRAFT_87811"/>
<accession>F4RPJ8</accession>
<reference evidence="3" key="1">
    <citation type="journal article" date="2011" name="Proc. Natl. Acad. Sci. U.S.A.">
        <title>Obligate biotrophy features unraveled by the genomic analysis of rust fungi.</title>
        <authorList>
            <person name="Duplessis S."/>
            <person name="Cuomo C.A."/>
            <person name="Lin Y.-C."/>
            <person name="Aerts A."/>
            <person name="Tisserant E."/>
            <person name="Veneault-Fourrey C."/>
            <person name="Joly D.L."/>
            <person name="Hacquard S."/>
            <person name="Amselem J."/>
            <person name="Cantarel B.L."/>
            <person name="Chiu R."/>
            <person name="Coutinho P.M."/>
            <person name="Feau N."/>
            <person name="Field M."/>
            <person name="Frey P."/>
            <person name="Gelhaye E."/>
            <person name="Goldberg J."/>
            <person name="Grabherr M.G."/>
            <person name="Kodira C.D."/>
            <person name="Kohler A."/>
            <person name="Kuees U."/>
            <person name="Lindquist E.A."/>
            <person name="Lucas S.M."/>
            <person name="Mago R."/>
            <person name="Mauceli E."/>
            <person name="Morin E."/>
            <person name="Murat C."/>
            <person name="Pangilinan J.L."/>
            <person name="Park R."/>
            <person name="Pearson M."/>
            <person name="Quesneville H."/>
            <person name="Rouhier N."/>
            <person name="Sakthikumar S."/>
            <person name="Salamov A.A."/>
            <person name="Schmutz J."/>
            <person name="Selles B."/>
            <person name="Shapiro H."/>
            <person name="Tanguay P."/>
            <person name="Tuskan G.A."/>
            <person name="Henrissat B."/>
            <person name="Van de Peer Y."/>
            <person name="Rouze P."/>
            <person name="Ellis J.G."/>
            <person name="Dodds P.N."/>
            <person name="Schein J.E."/>
            <person name="Zhong S."/>
            <person name="Hamelin R.C."/>
            <person name="Grigoriev I.V."/>
            <person name="Szabo L.J."/>
            <person name="Martin F."/>
        </authorList>
    </citation>
    <scope>NUCLEOTIDE SEQUENCE [LARGE SCALE GENOMIC DNA]</scope>
    <source>
        <strain evidence="3">98AG31 / pathotype 3-4-7</strain>
    </source>
</reference>
<dbReference type="HOGENOM" id="CLU_425822_0_0_1"/>
<feature type="compositionally biased region" description="Acidic residues" evidence="1">
    <location>
        <begin position="232"/>
        <end position="251"/>
    </location>
</feature>
<dbReference type="InParanoid" id="F4RPJ8"/>
<dbReference type="EMBL" id="GL883112">
    <property type="protein sequence ID" value="EGG05710.1"/>
    <property type="molecule type" value="Genomic_DNA"/>
</dbReference>
<protein>
    <submittedName>
        <fullName evidence="2">Uncharacterized protein</fullName>
    </submittedName>
</protein>
<feature type="compositionally biased region" description="Basic and acidic residues" evidence="1">
    <location>
        <begin position="81"/>
        <end position="90"/>
    </location>
</feature>
<dbReference type="AlphaFoldDB" id="F4RPJ8"/>
<dbReference type="KEGG" id="mlr:MELLADRAFT_87811"/>
<evidence type="ECO:0000256" key="1">
    <source>
        <dbReference type="SAM" id="MobiDB-lite"/>
    </source>
</evidence>
<name>F4RPJ8_MELLP</name>
<gene>
    <name evidence="2" type="ORF">MELLADRAFT_87811</name>
</gene>
<feature type="compositionally biased region" description="Polar residues" evidence="1">
    <location>
        <begin position="99"/>
        <end position="109"/>
    </location>
</feature>
<evidence type="ECO:0000313" key="3">
    <source>
        <dbReference type="Proteomes" id="UP000001072"/>
    </source>
</evidence>
<keyword evidence="3" id="KW-1185">Reference proteome</keyword>
<dbReference type="Proteomes" id="UP000001072">
    <property type="component" value="Unassembled WGS sequence"/>
</dbReference>
<feature type="compositionally biased region" description="Basic and acidic residues" evidence="1">
    <location>
        <begin position="153"/>
        <end position="164"/>
    </location>
</feature>
<feature type="region of interest" description="Disordered" evidence="1">
    <location>
        <begin position="1"/>
        <end position="302"/>
    </location>
</feature>
<sequence>MSHRRFFPTKPTPKNNQELQATTAIAGASSASRGKSQSQSTSHPSATSRSQSQPNNNNKSKSKSKNTDSQSKTQPPARRVGLRERNDSKASSKRAAPTIRSSLRNQQQVFKDAAPPESASDEGAPASDHNNSNRNSNNKRPIAAVATGSRNKQRIEEPAPKERTPPLPDSPDSSRHQSSPLFEGHFLKPIKLSARNFADDNDDNGFEDDDDENLEQNNNTNDFGGDVGGGGDGDDDDLGGDVGDGDDDDFGGDVGGGGDDDFGGAVGGGGDGEDDDDEGNNTNNNTNNRQRISSQLPDLPRNHVPIHLSGSRLQTFNEFTWRAELDDHHAAMGRRLCNAATTEERFMATMALGLSNRQHMTAIHNDITSQISELRDHAATSAADSAVKAPWLNKEDAAELRQIHRGDIQAYTATADKTGQKNKLPACLHAVVMNAILANPTPWKKRLLPPGYGKNPKQSHTKAFGSLVNVVLKEVRKEFEGSLLENIHLPNRTGPTDEEAVPTIESLYVKLKEKEAESKVGRVVVREEIVANFKHQEEARLAYLRMQACHWGFYKSEYSDKSFWCVVDDQLEVLRKQSRRYRYAFAIICLAEDYDLFKGKKTLAELRPLTSFPVPDDEWIRKVMSELDETWGDDVPELEALHE</sequence>
<proteinExistence type="predicted"/>
<dbReference type="STRING" id="747676.F4RPJ8"/>
<feature type="compositionally biased region" description="Low complexity" evidence="1">
    <location>
        <begin position="20"/>
        <end position="59"/>
    </location>
</feature>
<feature type="compositionally biased region" description="Acidic residues" evidence="1">
    <location>
        <begin position="199"/>
        <end position="214"/>
    </location>
</feature>
<dbReference type="RefSeq" id="XP_007411199.1">
    <property type="nucleotide sequence ID" value="XM_007411137.1"/>
</dbReference>
<organism evidence="3">
    <name type="scientific">Melampsora larici-populina (strain 98AG31 / pathotype 3-4-7)</name>
    <name type="common">Poplar leaf rust fungus</name>
    <dbReference type="NCBI Taxonomy" id="747676"/>
    <lineage>
        <taxon>Eukaryota</taxon>
        <taxon>Fungi</taxon>
        <taxon>Dikarya</taxon>
        <taxon>Basidiomycota</taxon>
        <taxon>Pucciniomycotina</taxon>
        <taxon>Pucciniomycetes</taxon>
        <taxon>Pucciniales</taxon>
        <taxon>Melampsoraceae</taxon>
        <taxon>Melampsora</taxon>
    </lineage>
</organism>
<feature type="compositionally biased region" description="Low complexity" evidence="1">
    <location>
        <begin position="215"/>
        <end position="224"/>
    </location>
</feature>
<evidence type="ECO:0000313" key="2">
    <source>
        <dbReference type="EMBL" id="EGG05710.1"/>
    </source>
</evidence>
<dbReference type="GeneID" id="18934649"/>